<reference evidence="1" key="1">
    <citation type="submission" date="2018-05" db="EMBL/GenBank/DDBJ databases">
        <authorList>
            <person name="Lanie J.A."/>
            <person name="Ng W.-L."/>
            <person name="Kazmierczak K.M."/>
            <person name="Andrzejewski T.M."/>
            <person name="Davidsen T.M."/>
            <person name="Wayne K.J."/>
            <person name="Tettelin H."/>
            <person name="Glass J.I."/>
            <person name="Rusch D."/>
            <person name="Podicherti R."/>
            <person name="Tsui H.-C.T."/>
            <person name="Winkler M.E."/>
        </authorList>
    </citation>
    <scope>NUCLEOTIDE SEQUENCE</scope>
</reference>
<protein>
    <submittedName>
        <fullName evidence="1">Uncharacterized protein</fullName>
    </submittedName>
</protein>
<name>A0A383BT04_9ZZZZ</name>
<gene>
    <name evidence="1" type="ORF">METZ01_LOCUS476210</name>
</gene>
<dbReference type="EMBL" id="UINC01203210">
    <property type="protein sequence ID" value="SVE23356.1"/>
    <property type="molecule type" value="Genomic_DNA"/>
</dbReference>
<sequence length="69" mass="8161">VKKAVLRLGLWRINFLIRIYGKLKGSPLEKIMRSRVNLEIKIWNRLSDESDQLEPICKEESRGTSLHQR</sequence>
<accession>A0A383BT04</accession>
<evidence type="ECO:0000313" key="1">
    <source>
        <dbReference type="EMBL" id="SVE23356.1"/>
    </source>
</evidence>
<proteinExistence type="predicted"/>
<organism evidence="1">
    <name type="scientific">marine metagenome</name>
    <dbReference type="NCBI Taxonomy" id="408172"/>
    <lineage>
        <taxon>unclassified sequences</taxon>
        <taxon>metagenomes</taxon>
        <taxon>ecological metagenomes</taxon>
    </lineage>
</organism>
<dbReference type="AlphaFoldDB" id="A0A383BT04"/>
<feature type="non-terminal residue" evidence="1">
    <location>
        <position position="1"/>
    </location>
</feature>